<accession>A0A7X3MPR4</accession>
<feature type="chain" id="PRO_5030681489" evidence="1">
    <location>
        <begin position="24"/>
        <end position="318"/>
    </location>
</feature>
<dbReference type="PROSITE" id="PS51257">
    <property type="entry name" value="PROKAR_LIPOPROTEIN"/>
    <property type="match status" value="1"/>
</dbReference>
<dbReference type="AlphaFoldDB" id="A0A7X3MPR4"/>
<dbReference type="PANTHER" id="PTHR34861">
    <property type="match status" value="1"/>
</dbReference>
<evidence type="ECO:0000256" key="1">
    <source>
        <dbReference type="SAM" id="SignalP"/>
    </source>
</evidence>
<dbReference type="InterPro" id="IPR037175">
    <property type="entry name" value="KFase_sf"/>
</dbReference>
<keyword evidence="3" id="KW-1185">Reference proteome</keyword>
<dbReference type="Gene3D" id="3.50.30.50">
    <property type="entry name" value="Putative cyclase"/>
    <property type="match status" value="1"/>
</dbReference>
<dbReference type="SUPFAM" id="SSF102198">
    <property type="entry name" value="Putative cyclase"/>
    <property type="match status" value="1"/>
</dbReference>
<feature type="signal peptide" evidence="1">
    <location>
        <begin position="1"/>
        <end position="23"/>
    </location>
</feature>
<reference evidence="2 3" key="2">
    <citation type="submission" date="2020-01" db="EMBL/GenBank/DDBJ databases">
        <title>Microvirga sp. nov., an arsenate reduction bacterium isolated from Tibet hotspring sediments.</title>
        <authorList>
            <person name="Xian W.-D."/>
            <person name="Li W.-J."/>
        </authorList>
    </citation>
    <scope>NUCLEOTIDE SEQUENCE [LARGE SCALE GENOMIC DNA]</scope>
    <source>
        <strain evidence="2 3">KCTC 23863</strain>
    </source>
</reference>
<evidence type="ECO:0000313" key="3">
    <source>
        <dbReference type="Proteomes" id="UP000436483"/>
    </source>
</evidence>
<reference evidence="2 3" key="1">
    <citation type="submission" date="2019-12" db="EMBL/GenBank/DDBJ databases">
        <authorList>
            <person name="Yuan C.-G."/>
        </authorList>
    </citation>
    <scope>NUCLEOTIDE SEQUENCE [LARGE SCALE GENOMIC DNA]</scope>
    <source>
        <strain evidence="2 3">KCTC 23863</strain>
    </source>
</reference>
<dbReference type="GO" id="GO:0019441">
    <property type="term" value="P:L-tryptophan catabolic process to kynurenine"/>
    <property type="evidence" value="ECO:0007669"/>
    <property type="project" value="InterPro"/>
</dbReference>
<dbReference type="EMBL" id="WURB01000002">
    <property type="protein sequence ID" value="MXQ10750.1"/>
    <property type="molecule type" value="Genomic_DNA"/>
</dbReference>
<sequence>MMKSSLIAVGLATACLLSSYANAQPSDPKSWCQSKYGPHDEIGAANLLGPELTMNAAKLIKTGKTYSLGVETNSKTPAFGPRSWALAINQPGQVGGVGLGHTKTNYNDDIYMGYVGTGTQIDGLGHIGVDNVYYNCNKNSEFVQANGLTKLGIEKIPNIVTRGIVLDMAAHYGKDVVPEGTAFNRKEIDEVAAKQGIEIRKGDVVLFHTGWLSLVGKDDKRYISGEPGLGKEGAEYLASKDVIAVGADTWGVEAIPFEPGVGIFEVHQILIPKNGIFILENINTAELARDRAYEFMFVLGHSKMTGGVQSIINPTAIR</sequence>
<keyword evidence="1" id="KW-0732">Signal</keyword>
<proteinExistence type="predicted"/>
<dbReference type="Pfam" id="PF04199">
    <property type="entry name" value="Cyclase"/>
    <property type="match status" value="1"/>
</dbReference>
<protein>
    <submittedName>
        <fullName evidence="2">Cyclase family protein</fullName>
    </submittedName>
</protein>
<gene>
    <name evidence="2" type="ORF">GR328_04655</name>
</gene>
<comment type="caution">
    <text evidence="2">The sequence shown here is derived from an EMBL/GenBank/DDBJ whole genome shotgun (WGS) entry which is preliminary data.</text>
</comment>
<dbReference type="Proteomes" id="UP000436483">
    <property type="component" value="Unassembled WGS sequence"/>
</dbReference>
<dbReference type="OrthoDB" id="9777007at2"/>
<dbReference type="InterPro" id="IPR007325">
    <property type="entry name" value="KFase/CYL"/>
</dbReference>
<name>A0A7X3MPR4_9HYPH</name>
<dbReference type="GO" id="GO:0004061">
    <property type="term" value="F:arylformamidase activity"/>
    <property type="evidence" value="ECO:0007669"/>
    <property type="project" value="InterPro"/>
</dbReference>
<dbReference type="PANTHER" id="PTHR34861:SF10">
    <property type="entry name" value="CYCLASE"/>
    <property type="match status" value="1"/>
</dbReference>
<organism evidence="2 3">
    <name type="scientific">Microvirga makkahensis</name>
    <dbReference type="NCBI Taxonomy" id="1128670"/>
    <lineage>
        <taxon>Bacteria</taxon>
        <taxon>Pseudomonadati</taxon>
        <taxon>Pseudomonadota</taxon>
        <taxon>Alphaproteobacteria</taxon>
        <taxon>Hyphomicrobiales</taxon>
        <taxon>Methylobacteriaceae</taxon>
        <taxon>Microvirga</taxon>
    </lineage>
</organism>
<evidence type="ECO:0000313" key="2">
    <source>
        <dbReference type="EMBL" id="MXQ10750.1"/>
    </source>
</evidence>